<accession>A0A1N7IWN8</accession>
<dbReference type="PANTHER" id="PTHR45947">
    <property type="entry name" value="SULFOQUINOVOSYL TRANSFERASE SQD2"/>
    <property type="match status" value="1"/>
</dbReference>
<keyword evidence="4" id="KW-1185">Reference proteome</keyword>
<dbReference type="GO" id="GO:0016757">
    <property type="term" value="F:glycosyltransferase activity"/>
    <property type="evidence" value="ECO:0007669"/>
    <property type="project" value="InterPro"/>
</dbReference>
<dbReference type="OrthoDB" id="9815550at2"/>
<dbReference type="Gene3D" id="3.40.50.2000">
    <property type="entry name" value="Glycogen Phosphorylase B"/>
    <property type="match status" value="2"/>
</dbReference>
<evidence type="ECO:0000259" key="2">
    <source>
        <dbReference type="Pfam" id="PF13439"/>
    </source>
</evidence>
<dbReference type="RefSeq" id="WP_076557347.1">
    <property type="nucleotide sequence ID" value="NZ_FTOC01000002.1"/>
</dbReference>
<evidence type="ECO:0000259" key="1">
    <source>
        <dbReference type="Pfam" id="PF00534"/>
    </source>
</evidence>
<protein>
    <submittedName>
        <fullName evidence="3">Glycosyltransferase involved in cell wall bisynthesis</fullName>
    </submittedName>
</protein>
<dbReference type="InterPro" id="IPR001296">
    <property type="entry name" value="Glyco_trans_1"/>
</dbReference>
<evidence type="ECO:0000313" key="3">
    <source>
        <dbReference type="EMBL" id="SIS41411.1"/>
    </source>
</evidence>
<evidence type="ECO:0000313" key="4">
    <source>
        <dbReference type="Proteomes" id="UP000187608"/>
    </source>
</evidence>
<proteinExistence type="predicted"/>
<feature type="domain" description="Glycosyltransferase subfamily 4-like N-terminal" evidence="2">
    <location>
        <begin position="15"/>
        <end position="183"/>
    </location>
</feature>
<dbReference type="STRING" id="570947.SAMN05421687_102357"/>
<feature type="domain" description="Glycosyl transferase family 1" evidence="1">
    <location>
        <begin position="192"/>
        <end position="365"/>
    </location>
</feature>
<dbReference type="CDD" id="cd03801">
    <property type="entry name" value="GT4_PimA-like"/>
    <property type="match status" value="1"/>
</dbReference>
<sequence>MRIMMTTIFDNPHTGGLSTHVSTLKTGLEELGHEVDVVSFSDLPRWKQQLARGVSFLLNTLSKGKGIFIGHILRQHMLSKLIKRQSEDVHYDIINAQDVYSSLAAFESGVPVVSTVHGYFTFEAISRGSLVKGSWEANKIQKLERYVYRRTRRVITVDQRIRDYVRDLAGVEGERIYNFINIDQFCPRPDKREAVRKNLGFDEDDILLFVPRRMTKKNGVIYPVKALPHIHESYENVHLLYAGSGEEEKAIRQFAKQGGVENHVHFLGDLPHAEMNDYYTASDVALIPSIHSDGVEEATSISALEGMGSGTPVVASSIGGLKEMMTDRETGFLVQEQSTEAIRDAVIEAIEHPELREKVTTQARRMVEDYYSHRADANKFLLIYESVLEGSHE</sequence>
<dbReference type="AlphaFoldDB" id="A0A1N7IWN8"/>
<dbReference type="SUPFAM" id="SSF53756">
    <property type="entry name" value="UDP-Glycosyltransferase/glycogen phosphorylase"/>
    <property type="match status" value="1"/>
</dbReference>
<reference evidence="4" key="1">
    <citation type="submission" date="2017-01" db="EMBL/GenBank/DDBJ databases">
        <authorList>
            <person name="Varghese N."/>
            <person name="Submissions S."/>
        </authorList>
    </citation>
    <scope>NUCLEOTIDE SEQUENCE [LARGE SCALE GENOMIC DNA]</scope>
    <source>
        <strain evidence="4">DSM 23127</strain>
    </source>
</reference>
<dbReference type="Pfam" id="PF00534">
    <property type="entry name" value="Glycos_transf_1"/>
    <property type="match status" value="1"/>
</dbReference>
<gene>
    <name evidence="3" type="ORF">SAMN05421687_102357</name>
</gene>
<dbReference type="Pfam" id="PF13439">
    <property type="entry name" value="Glyco_transf_4"/>
    <property type="match status" value="1"/>
</dbReference>
<organism evidence="3 4">
    <name type="scientific">Salimicrobium flavidum</name>
    <dbReference type="NCBI Taxonomy" id="570947"/>
    <lineage>
        <taxon>Bacteria</taxon>
        <taxon>Bacillati</taxon>
        <taxon>Bacillota</taxon>
        <taxon>Bacilli</taxon>
        <taxon>Bacillales</taxon>
        <taxon>Bacillaceae</taxon>
        <taxon>Salimicrobium</taxon>
    </lineage>
</organism>
<dbReference type="InterPro" id="IPR028098">
    <property type="entry name" value="Glyco_trans_4-like_N"/>
</dbReference>
<dbReference type="EMBL" id="FTOC01000002">
    <property type="protein sequence ID" value="SIS41411.1"/>
    <property type="molecule type" value="Genomic_DNA"/>
</dbReference>
<dbReference type="InterPro" id="IPR050194">
    <property type="entry name" value="Glycosyltransferase_grp1"/>
</dbReference>
<dbReference type="PANTHER" id="PTHR45947:SF3">
    <property type="entry name" value="SULFOQUINOVOSYL TRANSFERASE SQD2"/>
    <property type="match status" value="1"/>
</dbReference>
<dbReference type="Proteomes" id="UP000187608">
    <property type="component" value="Unassembled WGS sequence"/>
</dbReference>
<name>A0A1N7IWN8_9BACI</name>
<keyword evidence="3" id="KW-0808">Transferase</keyword>